<dbReference type="EMBL" id="UINC01087577">
    <property type="protein sequence ID" value="SVC37051.1"/>
    <property type="molecule type" value="Genomic_DNA"/>
</dbReference>
<protein>
    <recommendedName>
        <fullName evidence="2">Acylneuraminate cytidylyltransferase</fullName>
    </recommendedName>
</protein>
<evidence type="ECO:0000313" key="1">
    <source>
        <dbReference type="EMBL" id="SVC37051.1"/>
    </source>
</evidence>
<accession>A0A382LQ91</accession>
<dbReference type="AlphaFoldDB" id="A0A382LQ91"/>
<dbReference type="InterPro" id="IPR029044">
    <property type="entry name" value="Nucleotide-diphossugar_trans"/>
</dbReference>
<organism evidence="1">
    <name type="scientific">marine metagenome</name>
    <dbReference type="NCBI Taxonomy" id="408172"/>
    <lineage>
        <taxon>unclassified sequences</taxon>
        <taxon>metagenomes</taxon>
        <taxon>ecological metagenomes</taxon>
    </lineage>
</organism>
<dbReference type="Gene3D" id="3.90.550.10">
    <property type="entry name" value="Spore Coat Polysaccharide Biosynthesis Protein SpsA, Chain A"/>
    <property type="match status" value="1"/>
</dbReference>
<name>A0A382LQ91_9ZZZZ</name>
<dbReference type="Pfam" id="PF02348">
    <property type="entry name" value="CTP_transf_3"/>
    <property type="match status" value="1"/>
</dbReference>
<dbReference type="InterPro" id="IPR003329">
    <property type="entry name" value="Cytidylyl_trans"/>
</dbReference>
<reference evidence="1" key="1">
    <citation type="submission" date="2018-05" db="EMBL/GenBank/DDBJ databases">
        <authorList>
            <person name="Lanie J.A."/>
            <person name="Ng W.-L."/>
            <person name="Kazmierczak K.M."/>
            <person name="Andrzejewski T.M."/>
            <person name="Davidsen T.M."/>
            <person name="Wayne K.J."/>
            <person name="Tettelin H."/>
            <person name="Glass J.I."/>
            <person name="Rusch D."/>
            <person name="Podicherti R."/>
            <person name="Tsui H.-C.T."/>
            <person name="Winkler M.E."/>
        </authorList>
    </citation>
    <scope>NUCLEOTIDE SEQUENCE</scope>
</reference>
<feature type="non-terminal residue" evidence="1">
    <location>
        <position position="57"/>
    </location>
</feature>
<dbReference type="SUPFAM" id="SSF53448">
    <property type="entry name" value="Nucleotide-diphospho-sugar transferases"/>
    <property type="match status" value="1"/>
</dbReference>
<evidence type="ECO:0008006" key="2">
    <source>
        <dbReference type="Google" id="ProtNLM"/>
    </source>
</evidence>
<sequence length="57" mass="6296">MKIVASLQVRMGSSRLPGKVMREILGRPLLGYLIDRLSFCKSLDAVVVATSTYPEND</sequence>
<proteinExistence type="predicted"/>
<gene>
    <name evidence="1" type="ORF">METZ01_LOCUS289905</name>
</gene>